<dbReference type="Pfam" id="PF00072">
    <property type="entry name" value="Response_reg"/>
    <property type="match status" value="1"/>
</dbReference>
<protein>
    <recommendedName>
        <fullName evidence="1">Stage 0 sporulation protein A homolog</fullName>
    </recommendedName>
</protein>
<dbReference type="PANTHER" id="PTHR48111:SF50">
    <property type="entry name" value="KDP OPERON TRANSCRIPTIONAL REGULATORY PROTEIN KDPE"/>
    <property type="match status" value="1"/>
</dbReference>
<gene>
    <name evidence="10" type="ORF">IAC39_06580</name>
</gene>
<dbReference type="SUPFAM" id="SSF52172">
    <property type="entry name" value="CheY-like"/>
    <property type="match status" value="1"/>
</dbReference>
<evidence type="ECO:0000313" key="11">
    <source>
        <dbReference type="Proteomes" id="UP000824136"/>
    </source>
</evidence>
<dbReference type="InterPro" id="IPR001789">
    <property type="entry name" value="Sig_transdc_resp-reg_receiver"/>
</dbReference>
<dbReference type="Gene3D" id="3.40.50.2300">
    <property type="match status" value="1"/>
</dbReference>
<evidence type="ECO:0000256" key="2">
    <source>
        <dbReference type="ARBA" id="ARBA00023015"/>
    </source>
</evidence>
<keyword evidence="4" id="KW-0804">Transcription</keyword>
<dbReference type="Gene3D" id="1.10.10.10">
    <property type="entry name" value="Winged helix-like DNA-binding domain superfamily/Winged helix DNA-binding domain"/>
    <property type="match status" value="1"/>
</dbReference>
<keyword evidence="2" id="KW-0805">Transcription regulation</keyword>
<dbReference type="GO" id="GO:0032993">
    <property type="term" value="C:protein-DNA complex"/>
    <property type="evidence" value="ECO:0007669"/>
    <property type="project" value="TreeGrafter"/>
</dbReference>
<accession>A0A9D1GUL5</accession>
<dbReference type="Proteomes" id="UP000824136">
    <property type="component" value="Unassembled WGS sequence"/>
</dbReference>
<keyword evidence="6" id="KW-0597">Phosphoprotein</keyword>
<dbReference type="GO" id="GO:0000976">
    <property type="term" value="F:transcription cis-regulatory region binding"/>
    <property type="evidence" value="ECO:0007669"/>
    <property type="project" value="TreeGrafter"/>
</dbReference>
<proteinExistence type="predicted"/>
<comment type="caution">
    <text evidence="10">The sequence shown here is derived from an EMBL/GenBank/DDBJ whole genome shotgun (WGS) entry which is preliminary data.</text>
</comment>
<evidence type="ECO:0000256" key="7">
    <source>
        <dbReference type="PROSITE-ProRule" id="PRU01091"/>
    </source>
</evidence>
<evidence type="ECO:0000256" key="3">
    <source>
        <dbReference type="ARBA" id="ARBA00023125"/>
    </source>
</evidence>
<evidence type="ECO:0000256" key="4">
    <source>
        <dbReference type="ARBA" id="ARBA00023163"/>
    </source>
</evidence>
<dbReference type="GO" id="GO:0005829">
    <property type="term" value="C:cytosol"/>
    <property type="evidence" value="ECO:0007669"/>
    <property type="project" value="TreeGrafter"/>
</dbReference>
<dbReference type="InterPro" id="IPR011006">
    <property type="entry name" value="CheY-like_superfamily"/>
</dbReference>
<dbReference type="PROSITE" id="PS50110">
    <property type="entry name" value="RESPONSE_REGULATORY"/>
    <property type="match status" value="1"/>
</dbReference>
<dbReference type="InterPro" id="IPR036388">
    <property type="entry name" value="WH-like_DNA-bd_sf"/>
</dbReference>
<dbReference type="SMART" id="SM00862">
    <property type="entry name" value="Trans_reg_C"/>
    <property type="match status" value="1"/>
</dbReference>
<dbReference type="InterPro" id="IPR016032">
    <property type="entry name" value="Sig_transdc_resp-reg_C-effctor"/>
</dbReference>
<dbReference type="SUPFAM" id="SSF46894">
    <property type="entry name" value="C-terminal effector domain of the bipartite response regulators"/>
    <property type="match status" value="1"/>
</dbReference>
<comment type="function">
    <text evidence="5">May play the central regulatory role in sporulation. It may be an element of the effector pathway responsible for the activation of sporulation genes in response to nutritional stress. Spo0A may act in concert with spo0H (a sigma factor) to control the expression of some genes that are critical to the sporulation process.</text>
</comment>
<feature type="DNA-binding region" description="OmpR/PhoB-type" evidence="7">
    <location>
        <begin position="134"/>
        <end position="233"/>
    </location>
</feature>
<evidence type="ECO:0000256" key="1">
    <source>
        <dbReference type="ARBA" id="ARBA00018672"/>
    </source>
</evidence>
<evidence type="ECO:0000313" key="10">
    <source>
        <dbReference type="EMBL" id="HIT59359.1"/>
    </source>
</evidence>
<dbReference type="CDD" id="cd00383">
    <property type="entry name" value="trans_reg_C"/>
    <property type="match status" value="1"/>
</dbReference>
<feature type="domain" description="Response regulatory" evidence="8">
    <location>
        <begin position="7"/>
        <end position="120"/>
    </location>
</feature>
<organism evidence="10 11">
    <name type="scientific">Candidatus Faeciplasma pullistercoris</name>
    <dbReference type="NCBI Taxonomy" id="2840800"/>
    <lineage>
        <taxon>Bacteria</taxon>
        <taxon>Bacillati</taxon>
        <taxon>Bacillota</taxon>
        <taxon>Clostridia</taxon>
        <taxon>Eubacteriales</taxon>
        <taxon>Oscillospiraceae</taxon>
        <taxon>Oscillospiraceae incertae sedis</taxon>
        <taxon>Candidatus Faeciplasma</taxon>
    </lineage>
</organism>
<reference evidence="10" key="2">
    <citation type="journal article" date="2021" name="PeerJ">
        <title>Extensive microbial diversity within the chicken gut microbiome revealed by metagenomics and culture.</title>
        <authorList>
            <person name="Gilroy R."/>
            <person name="Ravi A."/>
            <person name="Getino M."/>
            <person name="Pursley I."/>
            <person name="Horton D.L."/>
            <person name="Alikhan N.F."/>
            <person name="Baker D."/>
            <person name="Gharbi K."/>
            <person name="Hall N."/>
            <person name="Watson M."/>
            <person name="Adriaenssens E.M."/>
            <person name="Foster-Nyarko E."/>
            <person name="Jarju S."/>
            <person name="Secka A."/>
            <person name="Antonio M."/>
            <person name="Oren A."/>
            <person name="Chaudhuri R.R."/>
            <person name="La Ragione R."/>
            <person name="Hildebrand F."/>
            <person name="Pallen M.J."/>
        </authorList>
    </citation>
    <scope>NUCLEOTIDE SEQUENCE</scope>
    <source>
        <strain evidence="10">CHK33-4379</strain>
    </source>
</reference>
<dbReference type="InterPro" id="IPR039420">
    <property type="entry name" value="WalR-like"/>
</dbReference>
<dbReference type="PROSITE" id="PS51755">
    <property type="entry name" value="OMPR_PHOB"/>
    <property type="match status" value="1"/>
</dbReference>
<evidence type="ECO:0000256" key="6">
    <source>
        <dbReference type="PROSITE-ProRule" id="PRU00169"/>
    </source>
</evidence>
<evidence type="ECO:0000256" key="5">
    <source>
        <dbReference type="ARBA" id="ARBA00024867"/>
    </source>
</evidence>
<dbReference type="EMBL" id="DVLL01000021">
    <property type="protein sequence ID" value="HIT59359.1"/>
    <property type="molecule type" value="Genomic_DNA"/>
</dbReference>
<dbReference type="PANTHER" id="PTHR48111">
    <property type="entry name" value="REGULATOR OF RPOS"/>
    <property type="match status" value="1"/>
</dbReference>
<feature type="modified residue" description="4-aspartylphosphate" evidence="6">
    <location>
        <position position="56"/>
    </location>
</feature>
<dbReference type="GO" id="GO:0006355">
    <property type="term" value="P:regulation of DNA-templated transcription"/>
    <property type="evidence" value="ECO:0007669"/>
    <property type="project" value="InterPro"/>
</dbReference>
<dbReference type="GO" id="GO:0000156">
    <property type="term" value="F:phosphorelay response regulator activity"/>
    <property type="evidence" value="ECO:0007669"/>
    <property type="project" value="TreeGrafter"/>
</dbReference>
<feature type="domain" description="OmpR/PhoB-type" evidence="9">
    <location>
        <begin position="134"/>
        <end position="233"/>
    </location>
</feature>
<sequence>MMNNKYKILLIEDDSNIRNIMIPMLETADYQVICADGCGMGKTLYQSHQPDVVILDLGLPDMDGMNFLSFVRHDSLTPIIVLSARTDDVDKVSALDAGANDYVTKPFSSAELLARIRMTLRNYQHRSNSGKFPGGVFRLQELSIVYDARQVFIAGREIKLSQTEYNIIALLSENCGKMMTYAAIIKGIWGYPDEGSVKKLQVNMANIRKKFGVKPGEQWYITNELGVGYRMNGVNEE</sequence>
<name>A0A9D1GUL5_9FIRM</name>
<reference evidence="10" key="1">
    <citation type="submission" date="2020-10" db="EMBL/GenBank/DDBJ databases">
        <authorList>
            <person name="Gilroy R."/>
        </authorList>
    </citation>
    <scope>NUCLEOTIDE SEQUENCE</scope>
    <source>
        <strain evidence="10">CHK33-4379</strain>
    </source>
</reference>
<dbReference type="SMART" id="SM00448">
    <property type="entry name" value="REC"/>
    <property type="match status" value="1"/>
</dbReference>
<keyword evidence="3 7" id="KW-0238">DNA-binding</keyword>
<dbReference type="Pfam" id="PF00486">
    <property type="entry name" value="Trans_reg_C"/>
    <property type="match status" value="1"/>
</dbReference>
<dbReference type="Gene3D" id="6.10.250.690">
    <property type="match status" value="1"/>
</dbReference>
<evidence type="ECO:0000259" key="8">
    <source>
        <dbReference type="PROSITE" id="PS50110"/>
    </source>
</evidence>
<evidence type="ECO:0000259" key="9">
    <source>
        <dbReference type="PROSITE" id="PS51755"/>
    </source>
</evidence>
<dbReference type="AlphaFoldDB" id="A0A9D1GUL5"/>
<dbReference type="InterPro" id="IPR001867">
    <property type="entry name" value="OmpR/PhoB-type_DNA-bd"/>
</dbReference>